<comment type="pathway">
    <text evidence="3">Cofactor biosynthesis; adenosylcobalamin biosynthesis; adenosylcobalamin from cob(II)yrinate a,c-diamide: step 7/7.</text>
</comment>
<evidence type="ECO:0000256" key="12">
    <source>
        <dbReference type="ARBA" id="ARBA00022989"/>
    </source>
</evidence>
<dbReference type="PANTHER" id="PTHR34148:SF1">
    <property type="entry name" value="ADENOSYLCOBINAMIDE-GDP RIBAZOLETRANSFERASE"/>
    <property type="match status" value="1"/>
</dbReference>
<comment type="catalytic activity">
    <reaction evidence="18">
        <text>alpha-ribazole 5'-phosphate + adenosylcob(III)inamide-GDP = adenosylcob(III)alamin 5'-phosphate + GMP + H(+)</text>
        <dbReference type="Rhea" id="RHEA:23560"/>
        <dbReference type="ChEBI" id="CHEBI:15378"/>
        <dbReference type="ChEBI" id="CHEBI:57918"/>
        <dbReference type="ChEBI" id="CHEBI:58115"/>
        <dbReference type="ChEBI" id="CHEBI:60487"/>
        <dbReference type="ChEBI" id="CHEBI:60493"/>
        <dbReference type="EC" id="2.7.8.26"/>
    </reaction>
</comment>
<protein>
    <recommendedName>
        <fullName evidence="6">Adenosylcobinamide-GDP ribazoletransferase</fullName>
        <ecNumber evidence="5">2.7.8.26</ecNumber>
    </recommendedName>
    <alternativeName>
        <fullName evidence="16">Cobalamin synthase</fullName>
    </alternativeName>
    <alternativeName>
        <fullName evidence="15">Cobalamin-5'-phosphate synthase</fullName>
    </alternativeName>
</protein>
<evidence type="ECO:0000256" key="3">
    <source>
        <dbReference type="ARBA" id="ARBA00004663"/>
    </source>
</evidence>
<keyword evidence="9 20" id="KW-0808">Transferase</keyword>
<evidence type="ECO:0000256" key="5">
    <source>
        <dbReference type="ARBA" id="ARBA00013200"/>
    </source>
</evidence>
<gene>
    <name evidence="20" type="ORF">ACFR9S_07805</name>
</gene>
<evidence type="ECO:0000256" key="2">
    <source>
        <dbReference type="ARBA" id="ARBA00004651"/>
    </source>
</evidence>
<feature type="transmembrane region" description="Helical" evidence="19">
    <location>
        <begin position="33"/>
        <end position="53"/>
    </location>
</feature>
<feature type="non-terminal residue" evidence="20">
    <location>
        <position position="194"/>
    </location>
</feature>
<evidence type="ECO:0000313" key="21">
    <source>
        <dbReference type="Proteomes" id="UP001597111"/>
    </source>
</evidence>
<dbReference type="HAMAP" id="MF_00719">
    <property type="entry name" value="CobS"/>
    <property type="match status" value="1"/>
</dbReference>
<keyword evidence="12 19" id="KW-1133">Transmembrane helix</keyword>
<keyword evidence="13 19" id="KW-0472">Membrane</keyword>
<reference evidence="20 21" key="1">
    <citation type="journal article" date="2019" name="Int. J. Syst. Evol. Microbiol.">
        <title>The Global Catalogue of Microorganisms (GCM) 10K type strain sequencing project: providing services to taxonomists for standard genome sequencing and annotation.</title>
        <authorList>
            <consortium name="The Broad Institute Genomics Platform"/>
            <consortium name="The Broad Institute Genome Sequencing Center for Infectious Disease"/>
            <person name="Wu L."/>
            <person name="Ma J."/>
        </authorList>
    </citation>
    <scope>NUCLEOTIDE SEQUENCE [LARGE SCALE GENOMIC DNA]</scope>
    <source>
        <strain evidence="20 21">CGMCC 1.12285</strain>
    </source>
</reference>
<dbReference type="InterPro" id="IPR003805">
    <property type="entry name" value="CobS"/>
</dbReference>
<evidence type="ECO:0000256" key="14">
    <source>
        <dbReference type="ARBA" id="ARBA00025228"/>
    </source>
</evidence>
<evidence type="ECO:0000256" key="13">
    <source>
        <dbReference type="ARBA" id="ARBA00023136"/>
    </source>
</evidence>
<evidence type="ECO:0000256" key="11">
    <source>
        <dbReference type="ARBA" id="ARBA00022842"/>
    </source>
</evidence>
<feature type="transmembrane region" description="Helical" evidence="19">
    <location>
        <begin position="107"/>
        <end position="127"/>
    </location>
</feature>
<sequence length="194" mass="19175">MALSALRGAVRFLTRLPVGGDAGDWRAVTEAPWTFPAVGVGTGLLLAVPVVALGGRSLPLLAAVGYLGLWIGLSGITHLDGVADLGDAAVVHGDADERVAVLKDSEVGVGAVVALLLATLGTALAVASVADSFRLLVVGTIVGAEVGAKAAMAALACLATARHEGLGAQFTESNGPQDLLPVALVLGATAGGVW</sequence>
<evidence type="ECO:0000256" key="10">
    <source>
        <dbReference type="ARBA" id="ARBA00022692"/>
    </source>
</evidence>
<accession>A0ABD6B5G0</accession>
<keyword evidence="7" id="KW-1003">Cell membrane</keyword>
<comment type="cofactor">
    <cofactor evidence="1">
        <name>Mg(2+)</name>
        <dbReference type="ChEBI" id="CHEBI:18420"/>
    </cofactor>
</comment>
<evidence type="ECO:0000313" key="20">
    <source>
        <dbReference type="EMBL" id="MFD1526206.1"/>
    </source>
</evidence>
<keyword evidence="21" id="KW-1185">Reference proteome</keyword>
<evidence type="ECO:0000256" key="8">
    <source>
        <dbReference type="ARBA" id="ARBA00022573"/>
    </source>
</evidence>
<dbReference type="AlphaFoldDB" id="A0ABD6B5G0"/>
<evidence type="ECO:0000256" key="4">
    <source>
        <dbReference type="ARBA" id="ARBA00010561"/>
    </source>
</evidence>
<comment type="similarity">
    <text evidence="4">Belongs to the CobS family.</text>
</comment>
<evidence type="ECO:0000256" key="16">
    <source>
        <dbReference type="ARBA" id="ARBA00032853"/>
    </source>
</evidence>
<evidence type="ECO:0000256" key="15">
    <source>
        <dbReference type="ARBA" id="ARBA00032605"/>
    </source>
</evidence>
<comment type="function">
    <text evidence="14">Joins adenosylcobinamide-GDP and alpha-ribazole to generate adenosylcobalamin (Ado-cobalamin). Also synthesizes adenosylcobalamin 5'-phosphate from adenosylcobinamide-GDP and alpha-ribazole 5'-phosphate.</text>
</comment>
<dbReference type="RefSeq" id="WP_379818381.1">
    <property type="nucleotide sequence ID" value="NZ_JBHUDH010000072.1"/>
</dbReference>
<name>A0ABD6B5G0_9EURY</name>
<dbReference type="EMBL" id="JBHUDH010000072">
    <property type="protein sequence ID" value="MFD1526206.1"/>
    <property type="molecule type" value="Genomic_DNA"/>
</dbReference>
<comment type="subcellular location">
    <subcellularLocation>
        <location evidence="2">Cell membrane</location>
        <topology evidence="2">Multi-pass membrane protein</topology>
    </subcellularLocation>
</comment>
<dbReference type="GO" id="GO:0051073">
    <property type="term" value="F:adenosylcobinamide-GDP ribazoletransferase activity"/>
    <property type="evidence" value="ECO:0007669"/>
    <property type="project" value="UniProtKB-EC"/>
</dbReference>
<keyword evidence="10 19" id="KW-0812">Transmembrane</keyword>
<dbReference type="Proteomes" id="UP001597111">
    <property type="component" value="Unassembled WGS sequence"/>
</dbReference>
<dbReference type="GO" id="GO:0005886">
    <property type="term" value="C:plasma membrane"/>
    <property type="evidence" value="ECO:0007669"/>
    <property type="project" value="UniProtKB-SubCell"/>
</dbReference>
<organism evidence="20 21">
    <name type="scientific">Halolamina salina</name>
    <dbReference type="NCBI Taxonomy" id="1220023"/>
    <lineage>
        <taxon>Archaea</taxon>
        <taxon>Methanobacteriati</taxon>
        <taxon>Methanobacteriota</taxon>
        <taxon>Stenosarchaea group</taxon>
        <taxon>Halobacteria</taxon>
        <taxon>Halobacteriales</taxon>
        <taxon>Haloferacaceae</taxon>
    </lineage>
</organism>
<evidence type="ECO:0000256" key="7">
    <source>
        <dbReference type="ARBA" id="ARBA00022475"/>
    </source>
</evidence>
<evidence type="ECO:0000256" key="9">
    <source>
        <dbReference type="ARBA" id="ARBA00022679"/>
    </source>
</evidence>
<comment type="catalytic activity">
    <reaction evidence="17">
        <text>alpha-ribazole + adenosylcob(III)inamide-GDP = adenosylcob(III)alamin + GMP + H(+)</text>
        <dbReference type="Rhea" id="RHEA:16049"/>
        <dbReference type="ChEBI" id="CHEBI:10329"/>
        <dbReference type="ChEBI" id="CHEBI:15378"/>
        <dbReference type="ChEBI" id="CHEBI:18408"/>
        <dbReference type="ChEBI" id="CHEBI:58115"/>
        <dbReference type="ChEBI" id="CHEBI:60487"/>
        <dbReference type="EC" id="2.7.8.26"/>
    </reaction>
</comment>
<evidence type="ECO:0000256" key="19">
    <source>
        <dbReference type="SAM" id="Phobius"/>
    </source>
</evidence>
<keyword evidence="8" id="KW-0169">Cobalamin biosynthesis</keyword>
<dbReference type="Pfam" id="PF02654">
    <property type="entry name" value="CobS"/>
    <property type="match status" value="1"/>
</dbReference>
<evidence type="ECO:0000256" key="6">
    <source>
        <dbReference type="ARBA" id="ARBA00015850"/>
    </source>
</evidence>
<feature type="transmembrane region" description="Helical" evidence="19">
    <location>
        <begin position="60"/>
        <end position="79"/>
    </location>
</feature>
<dbReference type="PANTHER" id="PTHR34148">
    <property type="entry name" value="ADENOSYLCOBINAMIDE-GDP RIBAZOLETRANSFERASE"/>
    <property type="match status" value="1"/>
</dbReference>
<proteinExistence type="inferred from homology"/>
<dbReference type="EC" id="2.7.8.26" evidence="5"/>
<evidence type="ECO:0000256" key="18">
    <source>
        <dbReference type="ARBA" id="ARBA00049504"/>
    </source>
</evidence>
<evidence type="ECO:0000256" key="1">
    <source>
        <dbReference type="ARBA" id="ARBA00001946"/>
    </source>
</evidence>
<evidence type="ECO:0000256" key="17">
    <source>
        <dbReference type="ARBA" id="ARBA00048623"/>
    </source>
</evidence>
<dbReference type="GO" id="GO:0009236">
    <property type="term" value="P:cobalamin biosynthetic process"/>
    <property type="evidence" value="ECO:0007669"/>
    <property type="project" value="UniProtKB-KW"/>
</dbReference>
<comment type="caution">
    <text evidence="20">The sequence shown here is derived from an EMBL/GenBank/DDBJ whole genome shotgun (WGS) entry which is preliminary data.</text>
</comment>
<keyword evidence="11" id="KW-0460">Magnesium</keyword>